<name>A0A2T3WC36_9DEIO</name>
<dbReference type="SUPFAM" id="SSF55729">
    <property type="entry name" value="Acyl-CoA N-acyltransferases (Nat)"/>
    <property type="match status" value="1"/>
</dbReference>
<dbReference type="Pfam" id="PF00583">
    <property type="entry name" value="Acetyltransf_1"/>
    <property type="match status" value="1"/>
</dbReference>
<gene>
    <name evidence="3" type="ORF">C8263_03635</name>
</gene>
<protein>
    <recommendedName>
        <fullName evidence="2">N-acetyltransferase domain-containing protein</fullName>
    </recommendedName>
</protein>
<sequence>MCRVAALGPAGGPAGGAGGLRGAPTASPGRGRRHRDLPPSGGCGRPDSRSGQHRPGDCARHRGRQRPLPPDAAQPTAAPGHAGRAAGPAVPGQRGGRAVRGAPDPESRRDAAAAGAQRPVSAGPAGHGPPEPGHVRRDPAGPAAERGADRAPVRVCRPGSQLQCGAGLHLHTGRRAGAAGHRARHPDPGARLEHPGDPHRTDRRGHRCDPQRQRGPARRGLAVPAAAPVRPQAMRRMWAGLGGPYSASMSRSLAYFTDLALRRQEGSRIDRGPEAVVVRSPHNPTFWWGNFLLMAAPPRPGDRVRWEAAFGAAHPQAAHRTFGVDSPGDDEGAADEFRAAGYEVLLDTVLTTSHTVAPARLNRDTQVRPLRDEADWAAALALRLAVNAAEPHPHEPGGYRTFAARKLASARAMQAAGQGAVFGAFDDQGQMLSGLGLFDAGEGVARYQTVETHPQARSRGLAGTLVHTAGAWARQTLGTRTLVIVADPGYHAQALYERVGFRATERQLAIQRSPGA</sequence>
<proteinExistence type="predicted"/>
<dbReference type="GO" id="GO:0016747">
    <property type="term" value="F:acyltransferase activity, transferring groups other than amino-acyl groups"/>
    <property type="evidence" value="ECO:0007669"/>
    <property type="project" value="InterPro"/>
</dbReference>
<feature type="region of interest" description="Disordered" evidence="1">
    <location>
        <begin position="1"/>
        <end position="154"/>
    </location>
</feature>
<dbReference type="InterPro" id="IPR000182">
    <property type="entry name" value="GNAT_dom"/>
</dbReference>
<feature type="region of interest" description="Disordered" evidence="1">
    <location>
        <begin position="174"/>
        <end position="224"/>
    </location>
</feature>
<comment type="caution">
    <text evidence="3">The sequence shown here is derived from an EMBL/GenBank/DDBJ whole genome shotgun (WGS) entry which is preliminary data.</text>
</comment>
<dbReference type="InterPro" id="IPR016181">
    <property type="entry name" value="Acyl_CoA_acyltransferase"/>
</dbReference>
<feature type="compositionally biased region" description="Basic and acidic residues" evidence="1">
    <location>
        <begin position="185"/>
        <end position="200"/>
    </location>
</feature>
<keyword evidence="4" id="KW-1185">Reference proteome</keyword>
<dbReference type="AlphaFoldDB" id="A0A2T3WC36"/>
<dbReference type="EMBL" id="PYSV01000002">
    <property type="protein sequence ID" value="PTA69458.1"/>
    <property type="molecule type" value="Genomic_DNA"/>
</dbReference>
<evidence type="ECO:0000313" key="4">
    <source>
        <dbReference type="Proteomes" id="UP000240317"/>
    </source>
</evidence>
<evidence type="ECO:0000313" key="3">
    <source>
        <dbReference type="EMBL" id="PTA69458.1"/>
    </source>
</evidence>
<feature type="compositionally biased region" description="Basic and acidic residues" evidence="1">
    <location>
        <begin position="46"/>
        <end position="60"/>
    </location>
</feature>
<accession>A0A2T3WC36</accession>
<reference evidence="3 4" key="1">
    <citation type="submission" date="2018-03" db="EMBL/GenBank/DDBJ databases">
        <title>Draft genome of Deinococcus sp. OD32.</title>
        <authorList>
            <person name="Wang X.-P."/>
            <person name="Du Z.-J."/>
        </authorList>
    </citation>
    <scope>NUCLEOTIDE SEQUENCE [LARGE SCALE GENOMIC DNA]</scope>
    <source>
        <strain evidence="3 4">OD32</strain>
    </source>
</reference>
<dbReference type="PROSITE" id="PS51186">
    <property type="entry name" value="GNAT"/>
    <property type="match status" value="1"/>
</dbReference>
<evidence type="ECO:0000259" key="2">
    <source>
        <dbReference type="PROSITE" id="PS51186"/>
    </source>
</evidence>
<dbReference type="Gene3D" id="3.40.630.30">
    <property type="match status" value="1"/>
</dbReference>
<feature type="compositionally biased region" description="Low complexity" evidence="1">
    <location>
        <begin position="77"/>
        <end position="92"/>
    </location>
</feature>
<organism evidence="3 4">
    <name type="scientific">Deinococcus arcticus</name>
    <dbReference type="NCBI Taxonomy" id="2136176"/>
    <lineage>
        <taxon>Bacteria</taxon>
        <taxon>Thermotogati</taxon>
        <taxon>Deinococcota</taxon>
        <taxon>Deinococci</taxon>
        <taxon>Deinococcales</taxon>
        <taxon>Deinococcaceae</taxon>
        <taxon>Deinococcus</taxon>
    </lineage>
</organism>
<feature type="compositionally biased region" description="Gly residues" evidence="1">
    <location>
        <begin position="9"/>
        <end position="21"/>
    </location>
</feature>
<evidence type="ECO:0000256" key="1">
    <source>
        <dbReference type="SAM" id="MobiDB-lite"/>
    </source>
</evidence>
<feature type="domain" description="N-acetyltransferase" evidence="2">
    <location>
        <begin position="365"/>
        <end position="516"/>
    </location>
</feature>
<dbReference type="Proteomes" id="UP000240317">
    <property type="component" value="Unassembled WGS sequence"/>
</dbReference>